<evidence type="ECO:0000313" key="2">
    <source>
        <dbReference type="EMBL" id="RDU74369.1"/>
    </source>
</evidence>
<evidence type="ECO:0000313" key="3">
    <source>
        <dbReference type="Proteomes" id="UP000256695"/>
    </source>
</evidence>
<dbReference type="OrthoDB" id="5323413at2"/>
<reference evidence="2 3" key="1">
    <citation type="submission" date="2018-04" db="EMBL/GenBank/DDBJ databases">
        <title>Novel Campyloabacter and Helicobacter Species and Strains.</title>
        <authorList>
            <person name="Mannion A.J."/>
            <person name="Shen Z."/>
            <person name="Fox J.G."/>
        </authorList>
    </citation>
    <scope>NUCLEOTIDE SEQUENCE [LARGE SCALE GENOMIC DNA]</scope>
    <source>
        <strain evidence="2 3">MIT 04-9362</strain>
    </source>
</reference>
<feature type="coiled-coil region" evidence="1">
    <location>
        <begin position="35"/>
        <end position="92"/>
    </location>
</feature>
<proteinExistence type="predicted"/>
<dbReference type="EMBL" id="NXLX01000002">
    <property type="protein sequence ID" value="RDU74369.1"/>
    <property type="molecule type" value="Genomic_DNA"/>
</dbReference>
<gene>
    <name evidence="2" type="ORF">CQA57_01260</name>
</gene>
<organism evidence="2 3">
    <name type="scientific">Helicobacter anseris</name>
    <dbReference type="NCBI Taxonomy" id="375926"/>
    <lineage>
        <taxon>Bacteria</taxon>
        <taxon>Pseudomonadati</taxon>
        <taxon>Campylobacterota</taxon>
        <taxon>Epsilonproteobacteria</taxon>
        <taxon>Campylobacterales</taxon>
        <taxon>Helicobacteraceae</taxon>
        <taxon>Helicobacter</taxon>
    </lineage>
</organism>
<accession>A0A3D8JA71</accession>
<dbReference type="AlphaFoldDB" id="A0A3D8JA71"/>
<name>A0A3D8JA71_9HELI</name>
<protein>
    <submittedName>
        <fullName evidence="2">Uncharacterized protein</fullName>
    </submittedName>
</protein>
<sequence>MNKDFWNSFFYTYNLLKLDEKKEFFKVIIDEIKKNSNIDDYIENLLKELKATKEEIQQDNKIEQAITLKDFLEDFQKEIEITNDKQKQELQDFVKSIQKEFEDLQTSDLVFKESNEKKFVLPIAWNIFDEKIIHFGNQILKNHQEDLEKIGIFKEEEIFDNTIKVFGRENLVSQEKLAELKKDFINTYIQQVQENTGLKIDLVGMNQNDDAIIALKTEMNQEQFLSLIKNNFNPEKIEWNKVLSIDEIKRENEIGENFINLFAQDCQEIMQSNTIENQKLNNLIEENENTIKETPLQNIHNIPKENTKALENNKKQSISQSEEKKPWLTWLEDIKLQNHNLAMTKDMFKKRFFEYCKNGMDDDELKILIILKDKTPSKLSLEHREMIEKGIQISFEGNKILNDDLRLAAKVFNEKKSNPEEVSKTKTFLQGLESNTLNQQFSKAIDRNLQHKKQENTRKK</sequence>
<evidence type="ECO:0000256" key="1">
    <source>
        <dbReference type="SAM" id="Coils"/>
    </source>
</evidence>
<comment type="caution">
    <text evidence="2">The sequence shown here is derived from an EMBL/GenBank/DDBJ whole genome shotgun (WGS) entry which is preliminary data.</text>
</comment>
<keyword evidence="3" id="KW-1185">Reference proteome</keyword>
<dbReference type="RefSeq" id="WP_115578424.1">
    <property type="nucleotide sequence ID" value="NZ_NXLX01000002.1"/>
</dbReference>
<dbReference type="Proteomes" id="UP000256695">
    <property type="component" value="Unassembled WGS sequence"/>
</dbReference>
<keyword evidence="1" id="KW-0175">Coiled coil</keyword>